<evidence type="ECO:0008006" key="4">
    <source>
        <dbReference type="Google" id="ProtNLM"/>
    </source>
</evidence>
<name>M1WTU7_PSEP2</name>
<protein>
    <recommendedName>
        <fullName evidence="4">Tyr recombinase domain-containing protein</fullName>
    </recommendedName>
</protein>
<keyword evidence="1" id="KW-0233">DNA recombination</keyword>
<dbReference type="AlphaFoldDB" id="M1WTU7"/>
<dbReference type="STRING" id="1322246.BN4_12674"/>
<dbReference type="GO" id="GO:0003677">
    <property type="term" value="F:DNA binding"/>
    <property type="evidence" value="ECO:0007669"/>
    <property type="project" value="InterPro"/>
</dbReference>
<evidence type="ECO:0000313" key="3">
    <source>
        <dbReference type="Proteomes" id="UP000011724"/>
    </source>
</evidence>
<dbReference type="InterPro" id="IPR013762">
    <property type="entry name" value="Integrase-like_cat_sf"/>
</dbReference>
<dbReference type="HOGENOM" id="CLU_2805488_0_0_7"/>
<proteinExistence type="predicted"/>
<dbReference type="GO" id="GO:0006310">
    <property type="term" value="P:DNA recombination"/>
    <property type="evidence" value="ECO:0007669"/>
    <property type="project" value="UniProtKB-KW"/>
</dbReference>
<dbReference type="SUPFAM" id="SSF56349">
    <property type="entry name" value="DNA breaking-rejoining enzymes"/>
    <property type="match status" value="1"/>
</dbReference>
<dbReference type="Proteomes" id="UP000011724">
    <property type="component" value="Chromosome"/>
</dbReference>
<accession>M1WTU7</accession>
<sequence length="67" mass="7673">MCDEAEEKKFGCPGIRGLTASRLAKHDVPVVAIRDTLRHKNLKITERYVRGMDSVRDHLKVLEIRTV</sequence>
<keyword evidence="3" id="KW-1185">Reference proteome</keyword>
<gene>
    <name evidence="2" type="ordered locus">BN4_12674</name>
</gene>
<reference evidence="2 3" key="1">
    <citation type="journal article" date="2013" name="PLoS ONE">
        <title>The first genomic and proteomic characterization of a deep-sea sulfate reducer: insights into the piezophilic lifestyle of Desulfovibrio piezophilus.</title>
        <authorList>
            <person name="Pradel N."/>
            <person name="Ji B."/>
            <person name="Gimenez G."/>
            <person name="Talla E."/>
            <person name="Lenoble P."/>
            <person name="Garel M."/>
            <person name="Tamburini C."/>
            <person name="Fourquet P."/>
            <person name="Lebrun R."/>
            <person name="Bertin P."/>
            <person name="Denis Y."/>
            <person name="Pophillat M."/>
            <person name="Barbe V."/>
            <person name="Ollivier B."/>
            <person name="Dolla A."/>
        </authorList>
    </citation>
    <scope>NUCLEOTIDE SEQUENCE [LARGE SCALE GENOMIC DNA]</scope>
    <source>
        <strain evidence="3">DSM 10523 / SB164P1</strain>
    </source>
</reference>
<dbReference type="GO" id="GO:0015074">
    <property type="term" value="P:DNA integration"/>
    <property type="evidence" value="ECO:0007669"/>
    <property type="project" value="InterPro"/>
</dbReference>
<reference evidence="3" key="2">
    <citation type="journal article" date="2013" name="Stand. Genomic Sci.">
        <title>Complete genome sequence of Desulfocapsa sulfexigens, a marine deltaproteobacterium specialized in disproportionating inorganic sulfur compounds.</title>
        <authorList>
            <person name="Finster K.W."/>
            <person name="Kjeldsen K.U."/>
            <person name="Kube M."/>
            <person name="Reinhardt R."/>
            <person name="Mussmann M."/>
            <person name="Amann R."/>
            <person name="Schreiber L."/>
        </authorList>
    </citation>
    <scope>NUCLEOTIDE SEQUENCE [LARGE SCALE GENOMIC DNA]</scope>
    <source>
        <strain evidence="3">DSM 10523 / SB164P1</strain>
    </source>
</reference>
<dbReference type="Gene3D" id="1.10.443.10">
    <property type="entry name" value="Intergrase catalytic core"/>
    <property type="match status" value="1"/>
</dbReference>
<evidence type="ECO:0000313" key="2">
    <source>
        <dbReference type="EMBL" id="CCH49907.1"/>
    </source>
</evidence>
<organism evidence="2 3">
    <name type="scientific">Pseudodesulfovibrio piezophilus (strain DSM 21447 / JCM 15486 / C1TLV30)</name>
    <name type="common">Desulfovibrio piezophilus</name>
    <dbReference type="NCBI Taxonomy" id="1322246"/>
    <lineage>
        <taxon>Bacteria</taxon>
        <taxon>Pseudomonadati</taxon>
        <taxon>Thermodesulfobacteriota</taxon>
        <taxon>Desulfovibrionia</taxon>
        <taxon>Desulfovibrionales</taxon>
        <taxon>Desulfovibrionaceae</taxon>
    </lineage>
</organism>
<evidence type="ECO:0000256" key="1">
    <source>
        <dbReference type="ARBA" id="ARBA00023172"/>
    </source>
</evidence>
<dbReference type="InterPro" id="IPR011010">
    <property type="entry name" value="DNA_brk_join_enz"/>
</dbReference>
<dbReference type="KEGG" id="dpi:BN4_12674"/>
<dbReference type="EMBL" id="FO203427">
    <property type="protein sequence ID" value="CCH49907.1"/>
    <property type="molecule type" value="Genomic_DNA"/>
</dbReference>